<dbReference type="InterPro" id="IPR024047">
    <property type="entry name" value="MM3350-like_sf"/>
</dbReference>
<feature type="domain" description="Plasmid pRiA4b Orf3-like" evidence="1">
    <location>
        <begin position="1"/>
        <end position="175"/>
    </location>
</feature>
<reference evidence="2 3" key="1">
    <citation type="submission" date="2017-09" db="EMBL/GenBank/DDBJ databases">
        <title>Bloom of a denitrifying methanotroph, Candidatus Methylomirabilis limnetica, in a deep stratified lake.</title>
        <authorList>
            <person name="Graf J.S."/>
            <person name="Marchant H.K."/>
            <person name="Tienken D."/>
            <person name="Hach P.F."/>
            <person name="Brand A."/>
            <person name="Schubert C.J."/>
            <person name="Kuypers M.M."/>
            <person name="Milucka J."/>
        </authorList>
    </citation>
    <scope>NUCLEOTIDE SEQUENCE [LARGE SCALE GENOMIC DNA]</scope>
    <source>
        <strain evidence="2 3">Zug</strain>
    </source>
</reference>
<dbReference type="Proteomes" id="UP000241436">
    <property type="component" value="Unassembled WGS sequence"/>
</dbReference>
<dbReference type="PANTHER" id="PTHR41878:SF1">
    <property type="entry name" value="TNPR PROTEIN"/>
    <property type="match status" value="1"/>
</dbReference>
<keyword evidence="3" id="KW-1185">Reference proteome</keyword>
<organism evidence="2 3">
    <name type="scientific">Candidatus Methylomirabilis limnetica</name>
    <dbReference type="NCBI Taxonomy" id="2033718"/>
    <lineage>
        <taxon>Bacteria</taxon>
        <taxon>Candidatus Methylomirabilota</taxon>
        <taxon>Candidatus Methylomirabilia</taxon>
        <taxon>Candidatus Methylomirabilales</taxon>
        <taxon>Candidatus Methylomirabilaceae</taxon>
        <taxon>Candidatus Methylomirabilis</taxon>
    </lineage>
</organism>
<protein>
    <recommendedName>
        <fullName evidence="1">Plasmid pRiA4b Orf3-like domain-containing protein</fullName>
    </recommendedName>
</protein>
<name>A0A2T4TWT1_9BACT</name>
<reference evidence="3" key="2">
    <citation type="journal article" date="2018" name="Environ. Microbiol.">
        <title>Bloom of a denitrifying methanotroph, 'Candidatus Methylomirabilis limnetica', in a deep stratified lake.</title>
        <authorList>
            <person name="Graf J.S."/>
            <person name="Mayr M.J."/>
            <person name="Marchant H.K."/>
            <person name="Tienken D."/>
            <person name="Hach P.F."/>
            <person name="Brand A."/>
            <person name="Schubert C.J."/>
            <person name="Kuypers M.M."/>
            <person name="Milucka J."/>
        </authorList>
    </citation>
    <scope>NUCLEOTIDE SEQUENCE [LARGE SCALE GENOMIC DNA]</scope>
    <source>
        <strain evidence="3">Zug</strain>
    </source>
</reference>
<evidence type="ECO:0000313" key="3">
    <source>
        <dbReference type="Proteomes" id="UP000241436"/>
    </source>
</evidence>
<sequence length="193" mass="22035">MQFKVTLRDVEPLVWRRIEVPARYSFWDLHVAIQDAMGWLDYHLHMFRVRNVGGEIEEIGIPNEDTFEGEPVCHPGWELAVAAYFTRVGTRAEYEYDFGDGWVHDVLLESIAPRRARTRYPRCIAGARRCPPEDCGGPHGYAELLATIADPTHEEYESTVEWLGGVIDPQAFDPSAVRFDNPAQRWKITFAGG</sequence>
<evidence type="ECO:0000259" key="1">
    <source>
        <dbReference type="Pfam" id="PF07929"/>
    </source>
</evidence>
<proteinExistence type="predicted"/>
<dbReference type="EMBL" id="NVQC01000023">
    <property type="protein sequence ID" value="PTL35555.1"/>
    <property type="molecule type" value="Genomic_DNA"/>
</dbReference>
<accession>A0A2T4TWT1</accession>
<dbReference type="PANTHER" id="PTHR41878">
    <property type="entry name" value="LEXA REPRESSOR-RELATED"/>
    <property type="match status" value="1"/>
</dbReference>
<dbReference type="Gene3D" id="3.10.290.30">
    <property type="entry name" value="MM3350-like"/>
    <property type="match status" value="1"/>
</dbReference>
<dbReference type="Pfam" id="PF07929">
    <property type="entry name" value="PRiA4_ORF3"/>
    <property type="match status" value="1"/>
</dbReference>
<dbReference type="InterPro" id="IPR012912">
    <property type="entry name" value="Plasmid_pRiA4b_Orf3-like"/>
</dbReference>
<comment type="caution">
    <text evidence="2">The sequence shown here is derived from an EMBL/GenBank/DDBJ whole genome shotgun (WGS) entry which is preliminary data.</text>
</comment>
<evidence type="ECO:0000313" key="2">
    <source>
        <dbReference type="EMBL" id="PTL35555.1"/>
    </source>
</evidence>
<dbReference type="SUPFAM" id="SSF159941">
    <property type="entry name" value="MM3350-like"/>
    <property type="match status" value="1"/>
</dbReference>
<gene>
    <name evidence="2" type="ORF">CLG94_09420</name>
</gene>
<dbReference type="OrthoDB" id="9816539at2"/>
<dbReference type="AlphaFoldDB" id="A0A2T4TWT1"/>